<reference evidence="1 2" key="1">
    <citation type="submission" date="2020-04" db="EMBL/GenBank/DDBJ databases">
        <authorList>
            <person name="Yin C."/>
        </authorList>
    </citation>
    <scope>NUCLEOTIDE SEQUENCE [LARGE SCALE GENOMIC DNA]</scope>
    <source>
        <strain evidence="1 2">Ae27</strain>
    </source>
</reference>
<dbReference type="InterPro" id="IPR058238">
    <property type="entry name" value="Lant_leader_dom"/>
</dbReference>
<dbReference type="Proteomes" id="UP000570474">
    <property type="component" value="Unassembled WGS sequence"/>
</dbReference>
<gene>
    <name evidence="1" type="ORF">HGH92_22005</name>
</gene>
<name>A0A847S1L6_9BACT</name>
<comment type="caution">
    <text evidence="1">The sequence shown here is derived from an EMBL/GenBank/DDBJ whole genome shotgun (WGS) entry which is preliminary data.</text>
</comment>
<dbReference type="RefSeq" id="WP_168872894.1">
    <property type="nucleotide sequence ID" value="NZ_JABAIA010000002.1"/>
</dbReference>
<evidence type="ECO:0008006" key="3">
    <source>
        <dbReference type="Google" id="ProtNLM"/>
    </source>
</evidence>
<dbReference type="EMBL" id="JABAIA010000002">
    <property type="protein sequence ID" value="NLR66998.1"/>
    <property type="molecule type" value="Genomic_DNA"/>
</dbReference>
<proteinExistence type="predicted"/>
<dbReference type="AlphaFoldDB" id="A0A847S1L6"/>
<keyword evidence="2" id="KW-1185">Reference proteome</keyword>
<accession>A0A847S1L6</accession>
<evidence type="ECO:0000313" key="2">
    <source>
        <dbReference type="Proteomes" id="UP000570474"/>
    </source>
</evidence>
<organism evidence="1 2">
    <name type="scientific">Chitinophaga varians</name>
    <dbReference type="NCBI Taxonomy" id="2202339"/>
    <lineage>
        <taxon>Bacteria</taxon>
        <taxon>Pseudomonadati</taxon>
        <taxon>Bacteroidota</taxon>
        <taxon>Chitinophagia</taxon>
        <taxon>Chitinophagales</taxon>
        <taxon>Chitinophagaceae</taxon>
        <taxon>Chitinophaga</taxon>
    </lineage>
</organism>
<evidence type="ECO:0000313" key="1">
    <source>
        <dbReference type="EMBL" id="NLR66998.1"/>
    </source>
</evidence>
<protein>
    <recommendedName>
        <fullName evidence="3">Class I lanthipeptide</fullName>
    </recommendedName>
</protein>
<dbReference type="NCBIfam" id="NF038153">
    <property type="entry name" value="lant_leader_L1a"/>
    <property type="match status" value="1"/>
</dbReference>
<sequence>MKKKLALSKKLSLKKDAVATLNVQQQTKIAGGVPLTWWSACCENTREVTCPEGCVRTSQPTA</sequence>